<dbReference type="GO" id="GO:0009705">
    <property type="term" value="C:plant-type vacuole membrane"/>
    <property type="evidence" value="ECO:0007669"/>
    <property type="project" value="TreeGrafter"/>
</dbReference>
<keyword evidence="11" id="KW-1185">Reference proteome</keyword>
<evidence type="ECO:0000256" key="8">
    <source>
        <dbReference type="SAM" id="Phobius"/>
    </source>
</evidence>
<evidence type="ECO:0000313" key="11">
    <source>
        <dbReference type="Proteomes" id="UP000594638"/>
    </source>
</evidence>
<evidence type="ECO:0000256" key="3">
    <source>
        <dbReference type="ARBA" id="ARBA00022449"/>
    </source>
</evidence>
<dbReference type="Proteomes" id="UP000594638">
    <property type="component" value="Unassembled WGS sequence"/>
</dbReference>
<dbReference type="InterPro" id="IPR044880">
    <property type="entry name" value="NCX_ion-bd_dom_sf"/>
</dbReference>
<keyword evidence="5 8" id="KW-1133">Transmembrane helix</keyword>
<dbReference type="GO" id="GO:0006874">
    <property type="term" value="P:intracellular calcium ion homeostasis"/>
    <property type="evidence" value="ECO:0007669"/>
    <property type="project" value="TreeGrafter"/>
</dbReference>
<evidence type="ECO:0000256" key="1">
    <source>
        <dbReference type="ARBA" id="ARBA00004127"/>
    </source>
</evidence>
<evidence type="ECO:0000256" key="5">
    <source>
        <dbReference type="ARBA" id="ARBA00022989"/>
    </source>
</evidence>
<evidence type="ECO:0000256" key="7">
    <source>
        <dbReference type="ARBA" id="ARBA00023136"/>
    </source>
</evidence>
<gene>
    <name evidence="10" type="ORF">OLEA9_A098443</name>
</gene>
<feature type="transmembrane region" description="Helical" evidence="8">
    <location>
        <begin position="61"/>
        <end position="86"/>
    </location>
</feature>
<dbReference type="Gramene" id="OE9A098443T1">
    <property type="protein sequence ID" value="OE9A098443C1"/>
    <property type="gene ID" value="OE9A098443"/>
</dbReference>
<protein>
    <submittedName>
        <fullName evidence="10">Vacuolar cation proton exchanger 3-like</fullName>
    </submittedName>
</protein>
<keyword evidence="2" id="KW-0813">Transport</keyword>
<organism evidence="10 11">
    <name type="scientific">Olea europaea subsp. europaea</name>
    <dbReference type="NCBI Taxonomy" id="158383"/>
    <lineage>
        <taxon>Eukaryota</taxon>
        <taxon>Viridiplantae</taxon>
        <taxon>Streptophyta</taxon>
        <taxon>Embryophyta</taxon>
        <taxon>Tracheophyta</taxon>
        <taxon>Spermatophyta</taxon>
        <taxon>Magnoliopsida</taxon>
        <taxon>eudicotyledons</taxon>
        <taxon>Gunneridae</taxon>
        <taxon>Pentapetalae</taxon>
        <taxon>asterids</taxon>
        <taxon>lamiids</taxon>
        <taxon>Lamiales</taxon>
        <taxon>Oleaceae</taxon>
        <taxon>Oleeae</taxon>
        <taxon>Olea</taxon>
    </lineage>
</organism>
<keyword evidence="3" id="KW-0050">Antiport</keyword>
<keyword evidence="4 8" id="KW-0812">Transmembrane</keyword>
<dbReference type="InterPro" id="IPR004837">
    <property type="entry name" value="NaCa_Exmemb"/>
</dbReference>
<feature type="domain" description="Sodium/calcium exchanger membrane region" evidence="9">
    <location>
        <begin position="28"/>
        <end position="119"/>
    </location>
</feature>
<name>A0A8S0RFF0_OLEEU</name>
<dbReference type="GO" id="GO:0015369">
    <property type="term" value="F:calcium:proton antiporter activity"/>
    <property type="evidence" value="ECO:0007669"/>
    <property type="project" value="TreeGrafter"/>
</dbReference>
<proteinExistence type="predicted"/>
<evidence type="ECO:0000313" key="10">
    <source>
        <dbReference type="EMBL" id="CAA2977991.1"/>
    </source>
</evidence>
<dbReference type="GO" id="GO:0012505">
    <property type="term" value="C:endomembrane system"/>
    <property type="evidence" value="ECO:0007669"/>
    <property type="project" value="UniProtKB-SubCell"/>
</dbReference>
<evidence type="ECO:0000256" key="4">
    <source>
        <dbReference type="ARBA" id="ARBA00022692"/>
    </source>
</evidence>
<feature type="transmembrane region" description="Helical" evidence="8">
    <location>
        <begin position="137"/>
        <end position="154"/>
    </location>
</feature>
<feature type="transmembrane region" description="Helical" evidence="8">
    <location>
        <begin position="98"/>
        <end position="117"/>
    </location>
</feature>
<keyword evidence="7 8" id="KW-0472">Membrane</keyword>
<feature type="transmembrane region" description="Helical" evidence="8">
    <location>
        <begin position="187"/>
        <end position="208"/>
    </location>
</feature>
<dbReference type="Gene3D" id="1.20.1420.30">
    <property type="entry name" value="NCX, central ion-binding region"/>
    <property type="match status" value="1"/>
</dbReference>
<reference evidence="10 11" key="1">
    <citation type="submission" date="2019-12" db="EMBL/GenBank/DDBJ databases">
        <authorList>
            <person name="Alioto T."/>
            <person name="Alioto T."/>
            <person name="Gomez Garrido J."/>
        </authorList>
    </citation>
    <scope>NUCLEOTIDE SEQUENCE [LARGE SCALE GENOMIC DNA]</scope>
</reference>
<dbReference type="AlphaFoldDB" id="A0A8S0RFF0"/>
<keyword evidence="6" id="KW-0406">Ion transport</keyword>
<dbReference type="Pfam" id="PF01699">
    <property type="entry name" value="Na_Ca_ex"/>
    <property type="match status" value="1"/>
</dbReference>
<sequence>MLHWKCNRVDNLNACNEKWHVTRHSTVIIGINSFEHAVGPRLCFFVGGIVHYRKEQVFNKAYAMMNSGLLLMAVMGLLFSAVLHFMYTELHFGKSELVLSRFSSCIMLIAYGAYLFFQLTSEKTLYSPINEGASAAMNIPVAFISVILLSIVGNTAEHVDAIMFAVKDKLIPFCVVVGWIMGRPMDLSFQLFETATLFMTVLVVAFMLQVRS</sequence>
<evidence type="ECO:0000259" key="9">
    <source>
        <dbReference type="Pfam" id="PF01699"/>
    </source>
</evidence>
<comment type="subcellular location">
    <subcellularLocation>
        <location evidence="1">Endomembrane system</location>
        <topology evidence="1">Multi-pass membrane protein</topology>
    </subcellularLocation>
</comment>
<dbReference type="PANTHER" id="PTHR31503:SF48">
    <property type="entry name" value="VACUOLAR CATION_PROTON EXCHANGER 2"/>
    <property type="match status" value="1"/>
</dbReference>
<dbReference type="OrthoDB" id="1699231at2759"/>
<accession>A0A8S0RFF0</accession>
<dbReference type="EMBL" id="CACTIH010003615">
    <property type="protein sequence ID" value="CAA2977991.1"/>
    <property type="molecule type" value="Genomic_DNA"/>
</dbReference>
<dbReference type="PANTHER" id="PTHR31503">
    <property type="entry name" value="VACUOLAR CALCIUM ION TRANSPORTER"/>
    <property type="match status" value="1"/>
</dbReference>
<evidence type="ECO:0000256" key="2">
    <source>
        <dbReference type="ARBA" id="ARBA00022448"/>
    </source>
</evidence>
<dbReference type="InterPro" id="IPR004713">
    <property type="entry name" value="CaH_exchang"/>
</dbReference>
<comment type="caution">
    <text evidence="10">The sequence shown here is derived from an EMBL/GenBank/DDBJ whole genome shotgun (WGS) entry which is preliminary data.</text>
</comment>
<evidence type="ECO:0000256" key="6">
    <source>
        <dbReference type="ARBA" id="ARBA00023065"/>
    </source>
</evidence>